<name>A0A6A5MZH3_LUPAL</name>
<dbReference type="Gene3D" id="3.40.1810.10">
    <property type="entry name" value="Transcription factor, MADS-box"/>
    <property type="match status" value="1"/>
</dbReference>
<dbReference type="GO" id="GO:0046983">
    <property type="term" value="F:protein dimerization activity"/>
    <property type="evidence" value="ECO:0007669"/>
    <property type="project" value="InterPro"/>
</dbReference>
<accession>A0A6A5MZH3</accession>
<dbReference type="GO" id="GO:0000978">
    <property type="term" value="F:RNA polymerase II cis-regulatory region sequence-specific DNA binding"/>
    <property type="evidence" value="ECO:0007669"/>
    <property type="project" value="TreeGrafter"/>
</dbReference>
<dbReference type="InterPro" id="IPR033896">
    <property type="entry name" value="MEF2-like_N"/>
</dbReference>
<dbReference type="PANTHER" id="PTHR11945:SF818">
    <property type="entry name" value="AGAMOUS-LIKE MADS-BOX PROTEIN AGL62"/>
    <property type="match status" value="1"/>
</dbReference>
<evidence type="ECO:0000256" key="5">
    <source>
        <dbReference type="ARBA" id="ARBA00023242"/>
    </source>
</evidence>
<dbReference type="PROSITE" id="PS50066">
    <property type="entry name" value="MADS_BOX_2"/>
    <property type="match status" value="1"/>
</dbReference>
<reference evidence="8" key="1">
    <citation type="journal article" date="2020" name="Nat. Commun.">
        <title>Genome sequence of the cluster root forming white lupin.</title>
        <authorList>
            <person name="Hufnagel B."/>
            <person name="Marques A."/>
            <person name="Soriano A."/>
            <person name="Marques L."/>
            <person name="Divol F."/>
            <person name="Doumas P."/>
            <person name="Sallet E."/>
            <person name="Mancinotti D."/>
            <person name="Carrere S."/>
            <person name="Marande W."/>
            <person name="Arribat S."/>
            <person name="Keller J."/>
            <person name="Huneau C."/>
            <person name="Blein T."/>
            <person name="Aime D."/>
            <person name="Laguerre M."/>
            <person name="Taylor J."/>
            <person name="Schubert V."/>
            <person name="Nelson M."/>
            <person name="Geu-Flores F."/>
            <person name="Crespi M."/>
            <person name="Gallardo-Guerrero K."/>
            <person name="Delaux P.-M."/>
            <person name="Salse J."/>
            <person name="Berges H."/>
            <person name="Guyot R."/>
            <person name="Gouzy J."/>
            <person name="Peret B."/>
        </authorList>
    </citation>
    <scope>NUCLEOTIDE SEQUENCE [LARGE SCALE GENOMIC DNA]</scope>
    <source>
        <strain evidence="8">cv. Amiga</strain>
    </source>
</reference>
<dbReference type="PANTHER" id="PTHR11945">
    <property type="entry name" value="MADS BOX PROTEIN"/>
    <property type="match status" value="1"/>
</dbReference>
<dbReference type="Gene3D" id="6.10.140.920">
    <property type="match status" value="1"/>
</dbReference>
<keyword evidence="2" id="KW-0805">Transcription regulation</keyword>
<evidence type="ECO:0000313" key="7">
    <source>
        <dbReference type="EMBL" id="KAE9620113.1"/>
    </source>
</evidence>
<dbReference type="GO" id="GO:0005634">
    <property type="term" value="C:nucleus"/>
    <property type="evidence" value="ECO:0007669"/>
    <property type="project" value="UniProtKB-SubCell"/>
</dbReference>
<evidence type="ECO:0000256" key="1">
    <source>
        <dbReference type="ARBA" id="ARBA00004123"/>
    </source>
</evidence>
<proteinExistence type="predicted"/>
<dbReference type="AlphaFoldDB" id="A0A6A5MZH3"/>
<dbReference type="Proteomes" id="UP000447434">
    <property type="component" value="Chromosome 2"/>
</dbReference>
<evidence type="ECO:0000313" key="8">
    <source>
        <dbReference type="Proteomes" id="UP000447434"/>
    </source>
</evidence>
<feature type="region of interest" description="Disordered" evidence="6">
    <location>
        <begin position="186"/>
        <end position="219"/>
    </location>
</feature>
<dbReference type="InterPro" id="IPR036879">
    <property type="entry name" value="TF_MADSbox_sf"/>
</dbReference>
<evidence type="ECO:0000256" key="4">
    <source>
        <dbReference type="ARBA" id="ARBA00023163"/>
    </source>
</evidence>
<sequence length="260" mass="29347">MPNSNPRRSKGRQKIEMKKITNESNLQVTFSKRRSGLFNKASELSTLCDAQVALVVFSPGNKVFSFGDPSVDAVINRYQMRDQPQNLRDMYFLENHRNTNVQELNDKINRINEDLEIEKKCSEALSKQRKVAQEQFWWASPIEEMNGEQLHQMKLALENLKKNVIDVVESNNVIQGGSSAIPPPHFFTGGPSSSNNPLPLHQPPTQQFPVYPSPPPPPPPHMLQNQPMMLPNHMFNGAMMHHPSFNNNNMGGFGPAGGFF</sequence>
<dbReference type="InterPro" id="IPR002100">
    <property type="entry name" value="TF_MADSbox"/>
</dbReference>
<dbReference type="CDD" id="cd00265">
    <property type="entry name" value="MADS_MEF2_like"/>
    <property type="match status" value="1"/>
</dbReference>
<keyword evidence="5" id="KW-0539">Nucleus</keyword>
<evidence type="ECO:0000256" key="6">
    <source>
        <dbReference type="SAM" id="MobiDB-lite"/>
    </source>
</evidence>
<dbReference type="FunFam" id="3.40.1810.10:FF:000006">
    <property type="entry name" value="Agamous-like MADS-box protein AGL62"/>
    <property type="match status" value="1"/>
</dbReference>
<comment type="caution">
    <text evidence="7">The sequence shown here is derived from an EMBL/GenBank/DDBJ whole genome shotgun (WGS) entry which is preliminary data.</text>
</comment>
<gene>
    <name evidence="7" type="ORF">Lalb_Chr02g0160301</name>
</gene>
<dbReference type="SUPFAM" id="SSF55455">
    <property type="entry name" value="SRF-like"/>
    <property type="match status" value="1"/>
</dbReference>
<keyword evidence="3" id="KW-0238">DNA-binding</keyword>
<evidence type="ECO:0000256" key="3">
    <source>
        <dbReference type="ARBA" id="ARBA00023125"/>
    </source>
</evidence>
<evidence type="ECO:0000256" key="2">
    <source>
        <dbReference type="ARBA" id="ARBA00023015"/>
    </source>
</evidence>
<protein>
    <submittedName>
        <fullName evidence="7">Putative transcription factor MADS-type1 family</fullName>
    </submittedName>
</protein>
<dbReference type="Pfam" id="PF00319">
    <property type="entry name" value="SRF-TF"/>
    <property type="match status" value="1"/>
</dbReference>
<dbReference type="GO" id="GO:0045944">
    <property type="term" value="P:positive regulation of transcription by RNA polymerase II"/>
    <property type="evidence" value="ECO:0007669"/>
    <property type="project" value="InterPro"/>
</dbReference>
<dbReference type="PRINTS" id="PR00404">
    <property type="entry name" value="MADSDOMAIN"/>
</dbReference>
<dbReference type="SMART" id="SM00432">
    <property type="entry name" value="MADS"/>
    <property type="match status" value="1"/>
</dbReference>
<keyword evidence="8" id="KW-1185">Reference proteome</keyword>
<keyword evidence="4" id="KW-0804">Transcription</keyword>
<dbReference type="OrthoDB" id="1613165at2759"/>
<organism evidence="7 8">
    <name type="scientific">Lupinus albus</name>
    <name type="common">White lupine</name>
    <name type="synonym">Lupinus termis</name>
    <dbReference type="NCBI Taxonomy" id="3870"/>
    <lineage>
        <taxon>Eukaryota</taxon>
        <taxon>Viridiplantae</taxon>
        <taxon>Streptophyta</taxon>
        <taxon>Embryophyta</taxon>
        <taxon>Tracheophyta</taxon>
        <taxon>Spermatophyta</taxon>
        <taxon>Magnoliopsida</taxon>
        <taxon>eudicotyledons</taxon>
        <taxon>Gunneridae</taxon>
        <taxon>Pentapetalae</taxon>
        <taxon>rosids</taxon>
        <taxon>fabids</taxon>
        <taxon>Fabales</taxon>
        <taxon>Fabaceae</taxon>
        <taxon>Papilionoideae</taxon>
        <taxon>50 kb inversion clade</taxon>
        <taxon>genistoids sensu lato</taxon>
        <taxon>core genistoids</taxon>
        <taxon>Genisteae</taxon>
        <taxon>Lupinus</taxon>
    </lineage>
</organism>
<dbReference type="GO" id="GO:0000981">
    <property type="term" value="F:DNA-binding transcription factor activity, RNA polymerase II-specific"/>
    <property type="evidence" value="ECO:0007669"/>
    <property type="project" value="TreeGrafter"/>
</dbReference>
<dbReference type="EMBL" id="WOCE01000002">
    <property type="protein sequence ID" value="KAE9620113.1"/>
    <property type="molecule type" value="Genomic_DNA"/>
</dbReference>
<comment type="subcellular location">
    <subcellularLocation>
        <location evidence="1">Nucleus</location>
    </subcellularLocation>
</comment>